<evidence type="ECO:0000313" key="6">
    <source>
        <dbReference type="Proteomes" id="UP000199488"/>
    </source>
</evidence>
<dbReference type="STRING" id="1122204.SAMN05421781_2671"/>
<proteinExistence type="inferred from homology"/>
<gene>
    <name evidence="5" type="ORF">SAMN05421781_2671</name>
</gene>
<dbReference type="EMBL" id="FNNC01000006">
    <property type="protein sequence ID" value="SDW88342.1"/>
    <property type="molecule type" value="Genomic_DNA"/>
</dbReference>
<dbReference type="PROSITE" id="PS00061">
    <property type="entry name" value="ADH_SHORT"/>
    <property type="match status" value="1"/>
</dbReference>
<dbReference type="CDD" id="cd05371">
    <property type="entry name" value="HSD10-like_SDR_c"/>
    <property type="match status" value="1"/>
</dbReference>
<dbReference type="PRINTS" id="PR00081">
    <property type="entry name" value="GDHRDH"/>
</dbReference>
<dbReference type="PRINTS" id="PR00080">
    <property type="entry name" value="SDRFAMILY"/>
</dbReference>
<comment type="similarity">
    <text evidence="1 3">Belongs to the short-chain dehydrogenases/reductases (SDR) family.</text>
</comment>
<dbReference type="RefSeq" id="WP_091616072.1">
    <property type="nucleotide sequence ID" value="NZ_FNNC01000006.1"/>
</dbReference>
<protein>
    <submittedName>
        <fullName evidence="5">NAD(P)-dependent dehydrogenase, short-chain alcohol dehydrogenase family</fullName>
    </submittedName>
</protein>
<dbReference type="InterPro" id="IPR036291">
    <property type="entry name" value="NAD(P)-bd_dom_sf"/>
</dbReference>
<evidence type="ECO:0000256" key="1">
    <source>
        <dbReference type="ARBA" id="ARBA00006484"/>
    </source>
</evidence>
<evidence type="ECO:0000256" key="2">
    <source>
        <dbReference type="ARBA" id="ARBA00023002"/>
    </source>
</evidence>
<dbReference type="Proteomes" id="UP000199488">
    <property type="component" value="Unassembled WGS sequence"/>
</dbReference>
<dbReference type="FunFam" id="3.40.50.720:FF:000215">
    <property type="entry name" value="3-hydroxyacyl-CoA dehydrogenase type-2"/>
    <property type="match status" value="1"/>
</dbReference>
<dbReference type="InterPro" id="IPR002347">
    <property type="entry name" value="SDR_fam"/>
</dbReference>
<sequence>MDINGKVFLLPGGASGLGGATANMLVENGAKVVIADFEVRPGRKRAKELGDSAIFIEMDVTSDEKGKATIDKTIETFGRIDGVVNCAALGLAEKILNKKDSHSLDHFNRVIQTNLVGTFNMLRLGADAMRHNEPNEQGERGIIINTSSIAAYEGQVGQAAYSASKGGIWSLTAPAARELSDFGIRVMAIAPGLFETPFYMSFPEKARQTLGQNVPFPRRLGFPNEYASLVKEIIHNTMLNGETIRLDGALRMPPK</sequence>
<dbReference type="OrthoDB" id="9794138at2"/>
<dbReference type="SMART" id="SM00822">
    <property type="entry name" value="PKS_KR"/>
    <property type="match status" value="1"/>
</dbReference>
<dbReference type="Gene3D" id="3.40.50.720">
    <property type="entry name" value="NAD(P)-binding Rossmann-like Domain"/>
    <property type="match status" value="1"/>
</dbReference>
<keyword evidence="2" id="KW-0560">Oxidoreductase</keyword>
<dbReference type="SUPFAM" id="SSF51735">
    <property type="entry name" value="NAD(P)-binding Rossmann-fold domains"/>
    <property type="match status" value="1"/>
</dbReference>
<dbReference type="GO" id="GO:0016491">
    <property type="term" value="F:oxidoreductase activity"/>
    <property type="evidence" value="ECO:0007669"/>
    <property type="project" value="UniProtKB-KW"/>
</dbReference>
<dbReference type="PANTHER" id="PTHR43658:SF8">
    <property type="entry name" value="17-BETA-HYDROXYSTEROID DEHYDROGENASE 14-RELATED"/>
    <property type="match status" value="1"/>
</dbReference>
<dbReference type="AlphaFoldDB" id="A0A1H2X622"/>
<dbReference type="Pfam" id="PF00106">
    <property type="entry name" value="adh_short"/>
    <property type="match status" value="1"/>
</dbReference>
<feature type="domain" description="Ketoreductase" evidence="4">
    <location>
        <begin position="6"/>
        <end position="192"/>
    </location>
</feature>
<dbReference type="PANTHER" id="PTHR43658">
    <property type="entry name" value="SHORT-CHAIN DEHYDROGENASE/REDUCTASE"/>
    <property type="match status" value="1"/>
</dbReference>
<dbReference type="InterPro" id="IPR057326">
    <property type="entry name" value="KR_dom"/>
</dbReference>
<evidence type="ECO:0000256" key="3">
    <source>
        <dbReference type="RuleBase" id="RU000363"/>
    </source>
</evidence>
<organism evidence="5 6">
    <name type="scientific">Marinococcus luteus</name>
    <dbReference type="NCBI Taxonomy" id="1122204"/>
    <lineage>
        <taxon>Bacteria</taxon>
        <taxon>Bacillati</taxon>
        <taxon>Bacillota</taxon>
        <taxon>Bacilli</taxon>
        <taxon>Bacillales</taxon>
        <taxon>Bacillaceae</taxon>
        <taxon>Marinococcus</taxon>
    </lineage>
</organism>
<name>A0A1H2X622_9BACI</name>
<evidence type="ECO:0000259" key="4">
    <source>
        <dbReference type="SMART" id="SM00822"/>
    </source>
</evidence>
<reference evidence="5 6" key="1">
    <citation type="submission" date="2016-10" db="EMBL/GenBank/DDBJ databases">
        <authorList>
            <person name="de Groot N.N."/>
        </authorList>
    </citation>
    <scope>NUCLEOTIDE SEQUENCE [LARGE SCALE GENOMIC DNA]</scope>
    <source>
        <strain evidence="5 6">DSM 23126</strain>
    </source>
</reference>
<keyword evidence="6" id="KW-1185">Reference proteome</keyword>
<dbReference type="InterPro" id="IPR020904">
    <property type="entry name" value="Sc_DH/Rdtase_CS"/>
</dbReference>
<evidence type="ECO:0000313" key="5">
    <source>
        <dbReference type="EMBL" id="SDW88342.1"/>
    </source>
</evidence>
<accession>A0A1H2X622</accession>